<dbReference type="InterPro" id="IPR036271">
    <property type="entry name" value="Tet_transcr_reg_TetR-rel_C_sf"/>
</dbReference>
<dbReference type="Pfam" id="PF00440">
    <property type="entry name" value="TetR_N"/>
    <property type="match status" value="1"/>
</dbReference>
<feature type="DNA-binding region" description="H-T-H motif" evidence="2">
    <location>
        <begin position="23"/>
        <end position="42"/>
    </location>
</feature>
<dbReference type="PANTHER" id="PTHR30328">
    <property type="entry name" value="TRANSCRIPTIONAL REPRESSOR"/>
    <property type="match status" value="1"/>
</dbReference>
<comment type="caution">
    <text evidence="4">The sequence shown here is derived from an EMBL/GenBank/DDBJ whole genome shotgun (WGS) entry which is preliminary data.</text>
</comment>
<evidence type="ECO:0000256" key="1">
    <source>
        <dbReference type="ARBA" id="ARBA00023125"/>
    </source>
</evidence>
<accession>A0A6L5YQ62</accession>
<protein>
    <submittedName>
        <fullName evidence="4">TetR/AcrR family transcriptional regulator</fullName>
    </submittedName>
</protein>
<dbReference type="GO" id="GO:0006355">
    <property type="term" value="P:regulation of DNA-templated transcription"/>
    <property type="evidence" value="ECO:0007669"/>
    <property type="project" value="UniProtKB-ARBA"/>
</dbReference>
<dbReference type="PRINTS" id="PR00455">
    <property type="entry name" value="HTHTETR"/>
</dbReference>
<keyword evidence="5" id="KW-1185">Reference proteome</keyword>
<dbReference type="Proteomes" id="UP000474024">
    <property type="component" value="Unassembled WGS sequence"/>
</dbReference>
<dbReference type="PROSITE" id="PS50977">
    <property type="entry name" value="HTH_TETR_2"/>
    <property type="match status" value="1"/>
</dbReference>
<feature type="domain" description="HTH tetR-type" evidence="3">
    <location>
        <begin position="1"/>
        <end position="60"/>
    </location>
</feature>
<evidence type="ECO:0000259" key="3">
    <source>
        <dbReference type="PROSITE" id="PS50977"/>
    </source>
</evidence>
<dbReference type="InterPro" id="IPR009057">
    <property type="entry name" value="Homeodomain-like_sf"/>
</dbReference>
<evidence type="ECO:0000313" key="5">
    <source>
        <dbReference type="Proteomes" id="UP000474024"/>
    </source>
</evidence>
<dbReference type="Gene3D" id="1.10.10.60">
    <property type="entry name" value="Homeodomain-like"/>
    <property type="match status" value="1"/>
</dbReference>
<organism evidence="4 5">
    <name type="scientific">Roseburia porci</name>
    <dbReference type="NCBI Taxonomy" id="2605790"/>
    <lineage>
        <taxon>Bacteria</taxon>
        <taxon>Bacillati</taxon>
        <taxon>Bacillota</taxon>
        <taxon>Clostridia</taxon>
        <taxon>Lachnospirales</taxon>
        <taxon>Lachnospiraceae</taxon>
        <taxon>Roseburia</taxon>
    </lineage>
</organism>
<dbReference type="EMBL" id="VUNI01000007">
    <property type="protein sequence ID" value="MST74624.1"/>
    <property type="molecule type" value="Genomic_DNA"/>
</dbReference>
<dbReference type="AlphaFoldDB" id="A0A6L5YQ62"/>
<dbReference type="RefSeq" id="WP_154429589.1">
    <property type="nucleotide sequence ID" value="NZ_VUNI01000007.1"/>
</dbReference>
<reference evidence="4 5" key="1">
    <citation type="submission" date="2019-08" db="EMBL/GenBank/DDBJ databases">
        <title>In-depth cultivation of the pig gut microbiome towards novel bacterial diversity and tailored functional studies.</title>
        <authorList>
            <person name="Wylensek D."/>
            <person name="Hitch T.C.A."/>
            <person name="Clavel T."/>
        </authorList>
    </citation>
    <scope>NUCLEOTIDE SEQUENCE [LARGE SCALE GENOMIC DNA]</scope>
    <source>
        <strain evidence="4 5">MUC/MUC-530-WT-4D</strain>
    </source>
</reference>
<evidence type="ECO:0000313" key="4">
    <source>
        <dbReference type="EMBL" id="MST74624.1"/>
    </source>
</evidence>
<dbReference type="SUPFAM" id="SSF46689">
    <property type="entry name" value="Homeodomain-like"/>
    <property type="match status" value="1"/>
</dbReference>
<keyword evidence="1 2" id="KW-0238">DNA-binding</keyword>
<dbReference type="GO" id="GO:0003677">
    <property type="term" value="F:DNA binding"/>
    <property type="evidence" value="ECO:0007669"/>
    <property type="project" value="UniProtKB-UniRule"/>
</dbReference>
<dbReference type="SUPFAM" id="SSF48498">
    <property type="entry name" value="Tetracyclin repressor-like, C-terminal domain"/>
    <property type="match status" value="1"/>
</dbReference>
<dbReference type="PANTHER" id="PTHR30328:SF54">
    <property type="entry name" value="HTH-TYPE TRANSCRIPTIONAL REPRESSOR SCO4008"/>
    <property type="match status" value="1"/>
</dbReference>
<gene>
    <name evidence="4" type="ORF">FYJ75_06160</name>
</gene>
<dbReference type="Gene3D" id="1.10.357.10">
    <property type="entry name" value="Tetracycline Repressor, domain 2"/>
    <property type="match status" value="1"/>
</dbReference>
<proteinExistence type="predicted"/>
<sequence>MEQREKILDATIRVFNRKGLKFTMDDIAGELSMSKKTIYTVFRDKETLFFQMVDYCFDNIKESEQAILNDTSLKTEDKIRKILGVLPEGYKDIDFRNLYQLKDKYPKIYHKVEERLETGWENTIALIHQGVEEGAIRPVNIIVIKTMLEATIEQFFQRDVLITNGISYGDALQEVVDIIVDGIAIRK</sequence>
<dbReference type="InterPro" id="IPR001647">
    <property type="entry name" value="HTH_TetR"/>
</dbReference>
<dbReference type="InterPro" id="IPR050109">
    <property type="entry name" value="HTH-type_TetR-like_transc_reg"/>
</dbReference>
<name>A0A6L5YQ62_9FIRM</name>
<evidence type="ECO:0000256" key="2">
    <source>
        <dbReference type="PROSITE-ProRule" id="PRU00335"/>
    </source>
</evidence>